<comment type="caution">
    <text evidence="1">The sequence shown here is derived from an EMBL/GenBank/DDBJ whole genome shotgun (WGS) entry which is preliminary data.</text>
</comment>
<organism evidence="1 2">
    <name type="scientific">Nephila pilipes</name>
    <name type="common">Giant wood spider</name>
    <name type="synonym">Nephila maculata</name>
    <dbReference type="NCBI Taxonomy" id="299642"/>
    <lineage>
        <taxon>Eukaryota</taxon>
        <taxon>Metazoa</taxon>
        <taxon>Ecdysozoa</taxon>
        <taxon>Arthropoda</taxon>
        <taxon>Chelicerata</taxon>
        <taxon>Arachnida</taxon>
        <taxon>Araneae</taxon>
        <taxon>Araneomorphae</taxon>
        <taxon>Entelegynae</taxon>
        <taxon>Araneoidea</taxon>
        <taxon>Nephilidae</taxon>
        <taxon>Nephila</taxon>
    </lineage>
</organism>
<accession>A0A8X6P7A5</accession>
<name>A0A8X6P7A5_NEPPI</name>
<proteinExistence type="predicted"/>
<evidence type="ECO:0000313" key="1">
    <source>
        <dbReference type="EMBL" id="GFT49961.1"/>
    </source>
</evidence>
<dbReference type="Pfam" id="PF05380">
    <property type="entry name" value="Peptidase_A17"/>
    <property type="match status" value="1"/>
</dbReference>
<evidence type="ECO:0000313" key="2">
    <source>
        <dbReference type="Proteomes" id="UP000887013"/>
    </source>
</evidence>
<dbReference type="EMBL" id="BMAW01065328">
    <property type="protein sequence ID" value="GFT49961.1"/>
    <property type="molecule type" value="Genomic_DNA"/>
</dbReference>
<protein>
    <submittedName>
        <fullName evidence="1">Uncharacterized protein</fullName>
    </submittedName>
</protein>
<dbReference type="OrthoDB" id="8036689at2759"/>
<sequence>MGPILLKLAIKSQTKTLGVHWDPTELEFINNIKVNRCILPFPDVKVIELHRFCDASEVDFGAVAYCKSQTPDGDAAIKMVTSKSRVTLLTKVVVPRLELYVSVLLIKLIQRIKTALR</sequence>
<dbReference type="AlphaFoldDB" id="A0A8X6P7A5"/>
<gene>
    <name evidence="1" type="ORF">NPIL_659731</name>
</gene>
<dbReference type="PANTHER" id="PTHR47331:SF1">
    <property type="entry name" value="GAG-LIKE PROTEIN"/>
    <property type="match status" value="1"/>
</dbReference>
<dbReference type="InterPro" id="IPR008042">
    <property type="entry name" value="Retrotrans_Pao"/>
</dbReference>
<keyword evidence="2" id="KW-1185">Reference proteome</keyword>
<dbReference type="PANTHER" id="PTHR47331">
    <property type="entry name" value="PHD-TYPE DOMAIN-CONTAINING PROTEIN"/>
    <property type="match status" value="1"/>
</dbReference>
<dbReference type="Proteomes" id="UP000887013">
    <property type="component" value="Unassembled WGS sequence"/>
</dbReference>
<reference evidence="1" key="1">
    <citation type="submission" date="2020-08" db="EMBL/GenBank/DDBJ databases">
        <title>Multicomponent nature underlies the extraordinary mechanical properties of spider dragline silk.</title>
        <authorList>
            <person name="Kono N."/>
            <person name="Nakamura H."/>
            <person name="Mori M."/>
            <person name="Yoshida Y."/>
            <person name="Ohtoshi R."/>
            <person name="Malay A.D."/>
            <person name="Moran D.A.P."/>
            <person name="Tomita M."/>
            <person name="Numata K."/>
            <person name="Arakawa K."/>
        </authorList>
    </citation>
    <scope>NUCLEOTIDE SEQUENCE</scope>
</reference>